<protein>
    <submittedName>
        <fullName evidence="8">Probable ubiquinone biosynthesis monooxgenase COQ6</fullName>
    </submittedName>
</protein>
<feature type="domain" description="FAD-binding" evidence="7">
    <location>
        <begin position="197"/>
        <end position="314"/>
    </location>
</feature>
<reference evidence="8 9" key="2">
    <citation type="journal article" date="2007" name="BMC Biol.">
        <title>A 100%-complete sequence reveals unusually simple genomic features in the hot-spring red alga Cyanidioschyzon merolae.</title>
        <authorList>
            <person name="Nozaki H."/>
            <person name="Takano H."/>
            <person name="Misumi O."/>
            <person name="Terasawa K."/>
            <person name="Matsuzaki M."/>
            <person name="Maruyama S."/>
            <person name="Nishida K."/>
            <person name="Yagisawa F."/>
            <person name="Yoshida Y."/>
            <person name="Fujiwara T."/>
            <person name="Takio S."/>
            <person name="Tamura K."/>
            <person name="Chung S.J."/>
            <person name="Nakamura S."/>
            <person name="Kuroiwa H."/>
            <person name="Tanaka K."/>
            <person name="Sato N."/>
            <person name="Kuroiwa T."/>
        </authorList>
    </citation>
    <scope>NUCLEOTIDE SEQUENCE [LARGE SCALE GENOMIC DNA]</scope>
    <source>
        <strain evidence="8 9">10D</strain>
    </source>
</reference>
<dbReference type="Gene3D" id="3.50.50.60">
    <property type="entry name" value="FAD/NAD(P)-binding domain"/>
    <property type="match status" value="2"/>
</dbReference>
<dbReference type="NCBIfam" id="TIGR01988">
    <property type="entry name" value="Ubi-OHases"/>
    <property type="match status" value="1"/>
</dbReference>
<keyword evidence="6" id="KW-0503">Monooxygenase</keyword>
<proteinExistence type="inferred from homology"/>
<dbReference type="AlphaFoldDB" id="M1UVH4"/>
<dbReference type="eggNOG" id="KOG3855">
    <property type="taxonomic scope" value="Eukaryota"/>
</dbReference>
<dbReference type="GO" id="GO:0006744">
    <property type="term" value="P:ubiquinone biosynthetic process"/>
    <property type="evidence" value="ECO:0007669"/>
    <property type="project" value="InterPro"/>
</dbReference>
<dbReference type="RefSeq" id="XP_005538027.1">
    <property type="nucleotide sequence ID" value="XM_005537970.1"/>
</dbReference>
<dbReference type="Pfam" id="PF01494">
    <property type="entry name" value="FAD_binding_3"/>
    <property type="match status" value="2"/>
</dbReference>
<name>M1UVH4_CYAM1</name>
<evidence type="ECO:0000313" key="9">
    <source>
        <dbReference type="Proteomes" id="UP000007014"/>
    </source>
</evidence>
<reference evidence="8 9" key="1">
    <citation type="journal article" date="2004" name="Nature">
        <title>Genome sequence of the ultrasmall unicellular red alga Cyanidioschyzon merolae 10D.</title>
        <authorList>
            <person name="Matsuzaki M."/>
            <person name="Misumi O."/>
            <person name="Shin-i T."/>
            <person name="Maruyama S."/>
            <person name="Takahara M."/>
            <person name="Miyagishima S."/>
            <person name="Mori T."/>
            <person name="Nishida K."/>
            <person name="Yagisawa F."/>
            <person name="Nishida K."/>
            <person name="Yoshida Y."/>
            <person name="Nishimura Y."/>
            <person name="Nakao S."/>
            <person name="Kobayashi T."/>
            <person name="Momoyama Y."/>
            <person name="Higashiyama T."/>
            <person name="Minoda A."/>
            <person name="Sano M."/>
            <person name="Nomoto H."/>
            <person name="Oishi K."/>
            <person name="Hayashi H."/>
            <person name="Ohta F."/>
            <person name="Nishizaka S."/>
            <person name="Haga S."/>
            <person name="Miura S."/>
            <person name="Morishita T."/>
            <person name="Kabeya Y."/>
            <person name="Terasawa K."/>
            <person name="Suzuki Y."/>
            <person name="Ishii Y."/>
            <person name="Asakawa S."/>
            <person name="Takano H."/>
            <person name="Ohta N."/>
            <person name="Kuroiwa H."/>
            <person name="Tanaka K."/>
            <person name="Shimizu N."/>
            <person name="Sugano S."/>
            <person name="Sato N."/>
            <person name="Nozaki H."/>
            <person name="Ogasawara N."/>
            <person name="Kohara Y."/>
            <person name="Kuroiwa T."/>
        </authorList>
    </citation>
    <scope>NUCLEOTIDE SEQUENCE [LARGE SCALE GENOMIC DNA]</scope>
    <source>
        <strain evidence="8 9">10D</strain>
    </source>
</reference>
<keyword evidence="8" id="KW-0830">Ubiquinone</keyword>
<dbReference type="GO" id="GO:0004497">
    <property type="term" value="F:monooxygenase activity"/>
    <property type="evidence" value="ECO:0007669"/>
    <property type="project" value="UniProtKB-KW"/>
</dbReference>
<dbReference type="KEGG" id="cme:CYME_CMQ068C"/>
<comment type="similarity">
    <text evidence="2">Belongs to the UbiH/COQ6 family.</text>
</comment>
<organism evidence="8 9">
    <name type="scientific">Cyanidioschyzon merolae (strain NIES-3377 / 10D)</name>
    <name type="common">Unicellular red alga</name>
    <dbReference type="NCBI Taxonomy" id="280699"/>
    <lineage>
        <taxon>Eukaryota</taxon>
        <taxon>Rhodophyta</taxon>
        <taxon>Bangiophyceae</taxon>
        <taxon>Cyanidiales</taxon>
        <taxon>Cyanidiaceae</taxon>
        <taxon>Cyanidioschyzon</taxon>
    </lineage>
</organism>
<dbReference type="OMA" id="VKQMQVW"/>
<evidence type="ECO:0000256" key="6">
    <source>
        <dbReference type="ARBA" id="ARBA00023033"/>
    </source>
</evidence>
<dbReference type="GO" id="GO:0005739">
    <property type="term" value="C:mitochondrion"/>
    <property type="evidence" value="ECO:0007669"/>
    <property type="project" value="TreeGrafter"/>
</dbReference>
<dbReference type="HOGENOM" id="CLU_009665_8_0_1"/>
<dbReference type="EMBL" id="AP006499">
    <property type="protein sequence ID" value="BAM81991.1"/>
    <property type="molecule type" value="Genomic_DNA"/>
</dbReference>
<dbReference type="Proteomes" id="UP000007014">
    <property type="component" value="Chromosome 17"/>
</dbReference>
<keyword evidence="4" id="KW-0274">FAD</keyword>
<dbReference type="InterPro" id="IPR036188">
    <property type="entry name" value="FAD/NAD-bd_sf"/>
</dbReference>
<dbReference type="OrthoDB" id="683240at2759"/>
<evidence type="ECO:0000256" key="3">
    <source>
        <dbReference type="ARBA" id="ARBA00022630"/>
    </source>
</evidence>
<keyword evidence="3" id="KW-0285">Flavoprotein</keyword>
<evidence type="ECO:0000256" key="1">
    <source>
        <dbReference type="ARBA" id="ARBA00001974"/>
    </source>
</evidence>
<evidence type="ECO:0000256" key="4">
    <source>
        <dbReference type="ARBA" id="ARBA00022827"/>
    </source>
</evidence>
<dbReference type="PANTHER" id="PTHR43876">
    <property type="entry name" value="UBIQUINONE BIOSYNTHESIS MONOOXYGENASE COQ6, MITOCHONDRIAL"/>
    <property type="match status" value="1"/>
</dbReference>
<dbReference type="PROSITE" id="PS01304">
    <property type="entry name" value="UBIH"/>
    <property type="match status" value="1"/>
</dbReference>
<accession>M1UVH4</accession>
<dbReference type="InterPro" id="IPR002938">
    <property type="entry name" value="FAD-bd"/>
</dbReference>
<evidence type="ECO:0000313" key="8">
    <source>
        <dbReference type="EMBL" id="BAM81991.1"/>
    </source>
</evidence>
<dbReference type="GO" id="GO:0071949">
    <property type="term" value="F:FAD binding"/>
    <property type="evidence" value="ECO:0007669"/>
    <property type="project" value="InterPro"/>
</dbReference>
<dbReference type="GO" id="GO:0016705">
    <property type="term" value="F:oxidoreductase activity, acting on paired donors, with incorporation or reduction of molecular oxygen"/>
    <property type="evidence" value="ECO:0007669"/>
    <property type="project" value="InterPro"/>
</dbReference>
<dbReference type="GeneID" id="16996518"/>
<dbReference type="PANTHER" id="PTHR43876:SF7">
    <property type="entry name" value="UBIQUINONE BIOSYNTHESIS MONOOXYGENASE COQ6, MITOCHONDRIAL"/>
    <property type="match status" value="1"/>
</dbReference>
<sequence>MPETGSPTASADVAIVGAGVVGSTLALALHRHLIEPGARILLVDPRRAPAWQPINDTAAGLRTVAITPASQKFLASLGVWERLPQGAITAFPTLFAYGRSAQEKITFDAADCVGRLSTEPPALGYIVEETALLETLHRCLERVAGEKEPTGNASGRDGTSSVSGSICWSRACFDTLTWPASHPWAQLHLSEAEHPPFAVAASLVIAADGARSRVRHQTELTWIGRSYHQRAVVAIVENREPNLVAIQRFLPRGPLAILPMGQHGMYSNIVWSTNESEADWLETEASASQFLDATHAALHRVNVDGGQHAPYRRFLSQSSYPIDRRSFPVVPSFQRLIPSRTDGRDRWSFPLHFGSATGYDANRVVLVGDAAHVVHPLAGQGVNLGLADAQTLARVLKQAWQTGRDIGDPSVLAVYTRERLPLNTAMLVTLSALRRVFAFPTRTRGLGSTLASSFRGLGMQFIERVAPLRSSVVRIATGEPWL</sequence>
<keyword evidence="9" id="KW-1185">Reference proteome</keyword>
<dbReference type="Gramene" id="CMQ068CT">
    <property type="protein sequence ID" value="CMQ068CT"/>
    <property type="gene ID" value="CMQ068C"/>
</dbReference>
<dbReference type="InterPro" id="IPR051205">
    <property type="entry name" value="UbiH/COQ6_monooxygenase"/>
</dbReference>
<gene>
    <name evidence="8" type="ORF">CYME_CMQ068C</name>
</gene>
<keyword evidence="5" id="KW-0560">Oxidoreductase</keyword>
<dbReference type="STRING" id="280699.M1UVH4"/>
<dbReference type="InterPro" id="IPR018168">
    <property type="entry name" value="Ubi_Hdrlase_CS"/>
</dbReference>
<evidence type="ECO:0000256" key="5">
    <source>
        <dbReference type="ARBA" id="ARBA00023002"/>
    </source>
</evidence>
<dbReference type="PRINTS" id="PR00420">
    <property type="entry name" value="RNGMNOXGNASE"/>
</dbReference>
<feature type="domain" description="FAD-binding" evidence="7">
    <location>
        <begin position="351"/>
        <end position="426"/>
    </location>
</feature>
<dbReference type="SUPFAM" id="SSF51905">
    <property type="entry name" value="FAD/NAD(P)-binding domain"/>
    <property type="match status" value="1"/>
</dbReference>
<evidence type="ECO:0000259" key="7">
    <source>
        <dbReference type="Pfam" id="PF01494"/>
    </source>
</evidence>
<comment type="cofactor">
    <cofactor evidence="1">
        <name>FAD</name>
        <dbReference type="ChEBI" id="CHEBI:57692"/>
    </cofactor>
</comment>
<dbReference type="InterPro" id="IPR010971">
    <property type="entry name" value="UbiH/COQ6"/>
</dbReference>
<evidence type="ECO:0000256" key="2">
    <source>
        <dbReference type="ARBA" id="ARBA00005349"/>
    </source>
</evidence>